<comment type="caution">
    <text evidence="2">The sequence shown here is derived from an EMBL/GenBank/DDBJ whole genome shotgun (WGS) entry which is preliminary data.</text>
</comment>
<reference evidence="2 3" key="1">
    <citation type="submission" date="2022-03" db="EMBL/GenBank/DDBJ databases">
        <title>Novel taxa within the pig intestine.</title>
        <authorList>
            <person name="Wylensek D."/>
            <person name="Bishof K."/>
            <person name="Afrizal A."/>
            <person name="Clavel T."/>
        </authorList>
    </citation>
    <scope>NUCLEOTIDE SEQUENCE [LARGE SCALE GENOMIC DNA]</scope>
    <source>
        <strain evidence="2 3">CLA-KB-P66</strain>
    </source>
</reference>
<evidence type="ECO:0000313" key="2">
    <source>
        <dbReference type="EMBL" id="MDX8414990.1"/>
    </source>
</evidence>
<proteinExistence type="inferred from homology"/>
<keyword evidence="3" id="KW-1185">Reference proteome</keyword>
<evidence type="ECO:0000313" key="3">
    <source>
        <dbReference type="Proteomes" id="UP001275932"/>
    </source>
</evidence>
<dbReference type="PANTHER" id="PTHR18964:SF149">
    <property type="entry name" value="BIFUNCTIONAL UDP-N-ACETYLGLUCOSAMINE 2-EPIMERASE_N-ACETYLMANNOSAMINE KINASE"/>
    <property type="match status" value="1"/>
</dbReference>
<comment type="similarity">
    <text evidence="1">Belongs to the ROK (NagC/XylR) family.</text>
</comment>
<sequence>MNYENDNRVVLTLDAGGTNFVFVAMKGGKQLGESVRLPSESKDLDKSIANMKEGFRRLIGQIGEKPAAISFAFPGPADYPNGIIYNVGNLPAFAGGVALADVLKDEFGVPVFINNDGDLFVYGEAIAGFLPYVNKKLEEAGSSKRYKKLFGVTLGTGFGGGLVADGELYIGDNSNATEVWLLQNGLHPDCIAEEGACIRAVQKAYARRIGAQDYAALSPKDIEDIALGKLEGDRQAAVEAYEEMGHVMGDALSTAATLFDSLIVIGGGLSYGHRLFMNSILKRMNGTIKKYDGTVLPRLAQKAYNLEDEGELAEFVKGSEKKIKVYGSDREVVFDPVKRIGIGVSKLGTSEAVAVGAYAFALHKIDSQK</sequence>
<dbReference type="EMBL" id="JALBUT010000002">
    <property type="protein sequence ID" value="MDX8414990.1"/>
    <property type="molecule type" value="Genomic_DNA"/>
</dbReference>
<organism evidence="2 3">
    <name type="scientific">Intestinicryptomonas porci</name>
    <dbReference type="NCBI Taxonomy" id="2926320"/>
    <lineage>
        <taxon>Bacteria</taxon>
        <taxon>Pseudomonadati</taxon>
        <taxon>Verrucomicrobiota</taxon>
        <taxon>Opitutia</taxon>
        <taxon>Opitutales</taxon>
        <taxon>Intestinicryptomonaceae</taxon>
        <taxon>Intestinicryptomonas</taxon>
    </lineage>
</organism>
<accession>A0ABU4WEK3</accession>
<dbReference type="InterPro" id="IPR000600">
    <property type="entry name" value="ROK"/>
</dbReference>
<dbReference type="PANTHER" id="PTHR18964">
    <property type="entry name" value="ROK (REPRESSOR, ORF, KINASE) FAMILY"/>
    <property type="match status" value="1"/>
</dbReference>
<gene>
    <name evidence="2" type="ORF">MOX91_02165</name>
</gene>
<dbReference type="SUPFAM" id="SSF53067">
    <property type="entry name" value="Actin-like ATPase domain"/>
    <property type="match status" value="1"/>
</dbReference>
<evidence type="ECO:0000256" key="1">
    <source>
        <dbReference type="ARBA" id="ARBA00006479"/>
    </source>
</evidence>
<dbReference type="Proteomes" id="UP001275932">
    <property type="component" value="Unassembled WGS sequence"/>
</dbReference>
<dbReference type="RefSeq" id="WP_370396437.1">
    <property type="nucleotide sequence ID" value="NZ_JALBUT010000002.1"/>
</dbReference>
<dbReference type="InterPro" id="IPR043129">
    <property type="entry name" value="ATPase_NBD"/>
</dbReference>
<dbReference type="Gene3D" id="3.30.420.40">
    <property type="match status" value="2"/>
</dbReference>
<name>A0ABU4WEK3_9BACT</name>
<dbReference type="Pfam" id="PF00480">
    <property type="entry name" value="ROK"/>
    <property type="match status" value="1"/>
</dbReference>
<protein>
    <submittedName>
        <fullName evidence="2">ROK family protein</fullName>
    </submittedName>
</protein>